<feature type="region of interest" description="Disordered" evidence="1">
    <location>
        <begin position="16"/>
        <end position="58"/>
    </location>
</feature>
<evidence type="ECO:0000256" key="1">
    <source>
        <dbReference type="SAM" id="MobiDB-lite"/>
    </source>
</evidence>
<sequence length="136" mass="15062">MQDEDFVLVIGWNHRSYQSNNDDSEQHDARESEVGEELTTSLAGQNNPALLAKPGSGIAFDGARKRDRLQHLSFRSQVPPSGSSPRNCMETKKSLSPHVKSPVPLFVTCAKARNIPKQRVRSCGYIDTVRQASRGL</sequence>
<dbReference type="OrthoDB" id="5419927at2759"/>
<keyword evidence="3" id="KW-1185">Reference proteome</keyword>
<reference evidence="2" key="1">
    <citation type="journal article" date="2020" name="Stud. Mycol.">
        <title>101 Dothideomycetes genomes: a test case for predicting lifestyles and emergence of pathogens.</title>
        <authorList>
            <person name="Haridas S."/>
            <person name="Albert R."/>
            <person name="Binder M."/>
            <person name="Bloem J."/>
            <person name="Labutti K."/>
            <person name="Salamov A."/>
            <person name="Andreopoulos B."/>
            <person name="Baker S."/>
            <person name="Barry K."/>
            <person name="Bills G."/>
            <person name="Bluhm B."/>
            <person name="Cannon C."/>
            <person name="Castanera R."/>
            <person name="Culley D."/>
            <person name="Daum C."/>
            <person name="Ezra D."/>
            <person name="Gonzalez J."/>
            <person name="Henrissat B."/>
            <person name="Kuo A."/>
            <person name="Liang C."/>
            <person name="Lipzen A."/>
            <person name="Lutzoni F."/>
            <person name="Magnuson J."/>
            <person name="Mondo S."/>
            <person name="Nolan M."/>
            <person name="Ohm R."/>
            <person name="Pangilinan J."/>
            <person name="Park H.-J."/>
            <person name="Ramirez L."/>
            <person name="Alfaro M."/>
            <person name="Sun H."/>
            <person name="Tritt A."/>
            <person name="Yoshinaga Y."/>
            <person name="Zwiers L.-H."/>
            <person name="Turgeon B."/>
            <person name="Goodwin S."/>
            <person name="Spatafora J."/>
            <person name="Crous P."/>
            <person name="Grigoriev I."/>
        </authorList>
    </citation>
    <scope>NUCLEOTIDE SEQUENCE</scope>
    <source>
        <strain evidence="2">HMLAC05119</strain>
    </source>
</reference>
<feature type="compositionally biased region" description="Basic and acidic residues" evidence="1">
    <location>
        <begin position="24"/>
        <end position="33"/>
    </location>
</feature>
<feature type="compositionally biased region" description="Polar residues" evidence="1">
    <location>
        <begin position="74"/>
        <end position="86"/>
    </location>
</feature>
<dbReference type="Proteomes" id="UP000800096">
    <property type="component" value="Unassembled WGS sequence"/>
</dbReference>
<dbReference type="EMBL" id="ML979133">
    <property type="protein sequence ID" value="KAF1919978.1"/>
    <property type="molecule type" value="Genomic_DNA"/>
</dbReference>
<name>A0A6A5QYS0_AMPQU</name>
<feature type="compositionally biased region" description="Polar residues" evidence="1">
    <location>
        <begin position="38"/>
        <end position="48"/>
    </location>
</feature>
<protein>
    <submittedName>
        <fullName evidence="2">Uncharacterized protein</fullName>
    </submittedName>
</protein>
<feature type="region of interest" description="Disordered" evidence="1">
    <location>
        <begin position="74"/>
        <end position="97"/>
    </location>
</feature>
<accession>A0A6A5QYS0</accession>
<evidence type="ECO:0000313" key="3">
    <source>
        <dbReference type="Proteomes" id="UP000800096"/>
    </source>
</evidence>
<evidence type="ECO:0000313" key="2">
    <source>
        <dbReference type="EMBL" id="KAF1919978.1"/>
    </source>
</evidence>
<gene>
    <name evidence="2" type="ORF">BDU57DRAFT_513310</name>
</gene>
<dbReference type="AlphaFoldDB" id="A0A6A5QYS0"/>
<proteinExistence type="predicted"/>
<organism evidence="2 3">
    <name type="scientific">Ampelomyces quisqualis</name>
    <name type="common">Powdery mildew agent</name>
    <dbReference type="NCBI Taxonomy" id="50730"/>
    <lineage>
        <taxon>Eukaryota</taxon>
        <taxon>Fungi</taxon>
        <taxon>Dikarya</taxon>
        <taxon>Ascomycota</taxon>
        <taxon>Pezizomycotina</taxon>
        <taxon>Dothideomycetes</taxon>
        <taxon>Pleosporomycetidae</taxon>
        <taxon>Pleosporales</taxon>
        <taxon>Pleosporineae</taxon>
        <taxon>Phaeosphaeriaceae</taxon>
        <taxon>Ampelomyces</taxon>
    </lineage>
</organism>